<sequence length="675" mass="76122">MKKSGRLLTSQSCEPMRAKRGEMEQSRMQGRGEREIPEKTRRPAASSGTIPTSENPGVARPGIQPKRIGNLPMQDRGPHVARGPSRVPPVRTLRKLAGKYARGVCEAGVCFKCRPGRDPMRVIEVSMELRRNERAGETGDPRESPPTDSIVRHDSHLRKSGVTRVDWLNYFLTRGLKGLMERGNTDKDEITEERTRPQLYLSLQDGGLSLINHVLKCETLYQSSAIGTILRPEDISAALQKMMWSEVRRMPLQYRQAKEALATLVEHLPEGTVASARYLYIRASKTSAVIPSVVNRTPTIRWRRPWKILADPNLSSDLRAAAFGFYNNIVTTQQRKYSIHLTADPACPLCGNTDTALHRYILHAIGFLLDHSKPVTVQDFVQLLRQDRWNMARRGTLRHEYGASPELMGGGNGRSRRKLADQWHRPAPRARQVTRVFSPPASDHRLKIRWTAYSSSAHVPNFDLPQFYTTVKVTWSTVMKTCWQVSSSMLGHGDWLCAASEIVLPQSSVYASDVTRADTFRPAHSKHSGPRELGSDRRGTSGTFLGDLLEAAKFATLVPVLPPRPMRVTEVNTERRRNEGAGETGVPRENPPTNAIVRHDSHLPKSDWMKRFDWISTTRSWEPMRVERGEYRAAPECKGVGNGRCPRKPADQRHDPRVRPRRESSPVRLGGKRVI</sequence>
<evidence type="ECO:0000313" key="3">
    <source>
        <dbReference type="Proteomes" id="UP001159363"/>
    </source>
</evidence>
<gene>
    <name evidence="2" type="ORF">PR048_033158</name>
</gene>
<feature type="compositionally biased region" description="Basic and acidic residues" evidence="1">
    <location>
        <begin position="529"/>
        <end position="539"/>
    </location>
</feature>
<feature type="region of interest" description="Disordered" evidence="1">
    <location>
        <begin position="1"/>
        <end position="87"/>
    </location>
</feature>
<feature type="region of interest" description="Disordered" evidence="1">
    <location>
        <begin position="573"/>
        <end position="599"/>
    </location>
</feature>
<evidence type="ECO:0000313" key="2">
    <source>
        <dbReference type="EMBL" id="KAJ8865638.1"/>
    </source>
</evidence>
<feature type="compositionally biased region" description="Basic and acidic residues" evidence="1">
    <location>
        <begin position="130"/>
        <end position="154"/>
    </location>
</feature>
<dbReference type="Proteomes" id="UP001159363">
    <property type="component" value="Chromosome 16"/>
</dbReference>
<dbReference type="EMBL" id="JARBHB010000017">
    <property type="protein sequence ID" value="KAJ8865638.1"/>
    <property type="molecule type" value="Genomic_DNA"/>
</dbReference>
<reference evidence="2 3" key="1">
    <citation type="submission" date="2023-02" db="EMBL/GenBank/DDBJ databases">
        <title>LHISI_Scaffold_Assembly.</title>
        <authorList>
            <person name="Stuart O.P."/>
            <person name="Cleave R."/>
            <person name="Magrath M.J.L."/>
            <person name="Mikheyev A.S."/>
        </authorList>
    </citation>
    <scope>NUCLEOTIDE SEQUENCE [LARGE SCALE GENOMIC DNA]</scope>
    <source>
        <strain evidence="2">Daus_M_001</strain>
        <tissue evidence="2">Leg muscle</tissue>
    </source>
</reference>
<organism evidence="2 3">
    <name type="scientific">Dryococelus australis</name>
    <dbReference type="NCBI Taxonomy" id="614101"/>
    <lineage>
        <taxon>Eukaryota</taxon>
        <taxon>Metazoa</taxon>
        <taxon>Ecdysozoa</taxon>
        <taxon>Arthropoda</taxon>
        <taxon>Hexapoda</taxon>
        <taxon>Insecta</taxon>
        <taxon>Pterygota</taxon>
        <taxon>Neoptera</taxon>
        <taxon>Polyneoptera</taxon>
        <taxon>Phasmatodea</taxon>
        <taxon>Verophasmatodea</taxon>
        <taxon>Anareolatae</taxon>
        <taxon>Phasmatidae</taxon>
        <taxon>Eurycanthinae</taxon>
        <taxon>Dryococelus</taxon>
    </lineage>
</organism>
<evidence type="ECO:0008006" key="4">
    <source>
        <dbReference type="Google" id="ProtNLM"/>
    </source>
</evidence>
<feature type="region of interest" description="Disordered" evidence="1">
    <location>
        <begin position="520"/>
        <end position="540"/>
    </location>
</feature>
<feature type="region of interest" description="Disordered" evidence="1">
    <location>
        <begin position="130"/>
        <end position="155"/>
    </location>
</feature>
<feature type="region of interest" description="Disordered" evidence="1">
    <location>
        <begin position="636"/>
        <end position="675"/>
    </location>
</feature>
<feature type="compositionally biased region" description="Polar residues" evidence="1">
    <location>
        <begin position="46"/>
        <end position="55"/>
    </location>
</feature>
<evidence type="ECO:0000256" key="1">
    <source>
        <dbReference type="SAM" id="MobiDB-lite"/>
    </source>
</evidence>
<protein>
    <recommendedName>
        <fullName evidence="4">Reverse transcriptase</fullName>
    </recommendedName>
</protein>
<name>A0ABQ9G0F2_9NEOP</name>
<comment type="caution">
    <text evidence="2">The sequence shown here is derived from an EMBL/GenBank/DDBJ whole genome shotgun (WGS) entry which is preliminary data.</text>
</comment>
<feature type="compositionally biased region" description="Basic and acidic residues" evidence="1">
    <location>
        <begin position="16"/>
        <end position="41"/>
    </location>
</feature>
<proteinExistence type="predicted"/>
<keyword evidence="3" id="KW-1185">Reference proteome</keyword>
<feature type="compositionally biased region" description="Basic and acidic residues" evidence="1">
    <location>
        <begin position="648"/>
        <end position="665"/>
    </location>
</feature>
<accession>A0ABQ9G0F2</accession>